<dbReference type="Pfam" id="PF00823">
    <property type="entry name" value="PPE"/>
    <property type="match status" value="1"/>
</dbReference>
<keyword evidence="5" id="KW-1185">Reference proteome</keyword>
<dbReference type="EMBL" id="CP003876">
    <property type="protein sequence ID" value="AFU02714.1"/>
    <property type="molecule type" value="Genomic_DNA"/>
</dbReference>
<feature type="domain" description="PPE" evidence="3">
    <location>
        <begin position="4"/>
        <end position="128"/>
    </location>
</feature>
<dbReference type="PANTHER" id="PTHR46766">
    <property type="entry name" value="GLUTAMINE-RICH PROTEIN 2"/>
    <property type="match status" value="1"/>
</dbReference>
<feature type="compositionally biased region" description="Polar residues" evidence="2">
    <location>
        <begin position="197"/>
        <end position="223"/>
    </location>
</feature>
<evidence type="ECO:0000256" key="1">
    <source>
        <dbReference type="ARBA" id="ARBA00010652"/>
    </source>
</evidence>
<proteinExistence type="inferred from homology"/>
<dbReference type="HOGENOM" id="CLU_601074_0_0_11"/>
<evidence type="ECO:0000313" key="4">
    <source>
        <dbReference type="EMBL" id="AFU02714.1"/>
    </source>
</evidence>
<feature type="region of interest" description="Disordered" evidence="2">
    <location>
        <begin position="136"/>
        <end position="237"/>
    </location>
</feature>
<feature type="region of interest" description="Disordered" evidence="2">
    <location>
        <begin position="299"/>
        <end position="333"/>
    </location>
</feature>
<dbReference type="AlphaFoldDB" id="K0F056"/>
<evidence type="ECO:0000259" key="3">
    <source>
        <dbReference type="Pfam" id="PF00823"/>
    </source>
</evidence>
<evidence type="ECO:0000256" key="2">
    <source>
        <dbReference type="SAM" id="MobiDB-lite"/>
    </source>
</evidence>
<name>K0F056_NOCB7</name>
<reference evidence="4 5" key="1">
    <citation type="journal article" date="2012" name="J. Bacteriol.">
        <title>Complete genome sequence of Nocardia brasiliensis HUJEG-1.</title>
        <authorList>
            <person name="Vera-Cabrera L."/>
            <person name="Ortiz-Lopez R."/>
            <person name="Elizondo-Gonzalez R."/>
            <person name="Perez-Maya A.A."/>
            <person name="Ocampo-Candiani J."/>
        </authorList>
    </citation>
    <scope>NUCLEOTIDE SEQUENCE [LARGE SCALE GENOMIC DNA]</scope>
    <source>
        <strain evidence="5">ATCC 700358</strain>
    </source>
</reference>
<dbReference type="Gene3D" id="1.20.1260.20">
    <property type="entry name" value="PPE superfamily"/>
    <property type="match status" value="1"/>
</dbReference>
<protein>
    <submittedName>
        <fullName evidence="4">Putative PE_PPE family protein</fullName>
    </submittedName>
</protein>
<organism evidence="4 5">
    <name type="scientific">Nocardia brasiliensis (strain ATCC 700358 / HUJEG-1)</name>
    <dbReference type="NCBI Taxonomy" id="1133849"/>
    <lineage>
        <taxon>Bacteria</taxon>
        <taxon>Bacillati</taxon>
        <taxon>Actinomycetota</taxon>
        <taxon>Actinomycetes</taxon>
        <taxon>Mycobacteriales</taxon>
        <taxon>Nocardiaceae</taxon>
        <taxon>Nocardia</taxon>
    </lineage>
</organism>
<dbReference type="GO" id="GO:0052572">
    <property type="term" value="P:response to host immune response"/>
    <property type="evidence" value="ECO:0007669"/>
    <property type="project" value="TreeGrafter"/>
</dbReference>
<dbReference type="eggNOG" id="COG5651">
    <property type="taxonomic scope" value="Bacteria"/>
</dbReference>
<dbReference type="InterPro" id="IPR038332">
    <property type="entry name" value="PPE_sf"/>
</dbReference>
<feature type="compositionally biased region" description="Low complexity" evidence="2">
    <location>
        <begin position="159"/>
        <end position="174"/>
    </location>
</feature>
<sequence length="391" mass="38242">MSGALNTMAAVSQGSMAEMGSSWRSRASEAAQERFGQHTGWFHQQAGVAAAAAPLVARLADAYFFALMTMPPLGVIVANRIAGMSLAVSNVAGQNTPAIAANEAAYYQMWIQAQAVMYKYAGEAISALGALPPPISPPPQIGGGLGTGPSPGAAGGDGATPTAGPVPEGSTTVGAGPGGGTVGDPGTAGGADGVSGTGTDATNSATDLTQSSAPVAESSNVDPSSADPLSGGGTGDAAGSSGFFGTSSFSPTLAGLNGGLGSVVPLGMAFGGAGGVMTSANQFRMPASWAARPGATFGALPSEPAPAPVGRTAPSGASAPASRMRRDRRKYDTEHSTVFVGSDPGEVPELSNAPAIGVIEYDSAEPAEDDGVEQVLVGVIDSGDDVGDGRT</sequence>
<comment type="similarity">
    <text evidence="1">Belongs to the mycobacterial PPE family.</text>
</comment>
<gene>
    <name evidence="4" type="ORF">O3I_023795</name>
</gene>
<feature type="compositionally biased region" description="Gly residues" evidence="2">
    <location>
        <begin position="141"/>
        <end position="158"/>
    </location>
</feature>
<dbReference type="InterPro" id="IPR000030">
    <property type="entry name" value="PPE_dom"/>
</dbReference>
<dbReference type="STRING" id="1133849.O3I_023795"/>
<evidence type="ECO:0000313" key="5">
    <source>
        <dbReference type="Proteomes" id="UP000006304"/>
    </source>
</evidence>
<feature type="compositionally biased region" description="Gly residues" evidence="2">
    <location>
        <begin position="175"/>
        <end position="196"/>
    </location>
</feature>
<dbReference type="PANTHER" id="PTHR46766:SF1">
    <property type="entry name" value="GLUTAMINE-RICH PROTEIN 2"/>
    <property type="match status" value="1"/>
</dbReference>
<dbReference type="Proteomes" id="UP000006304">
    <property type="component" value="Chromosome"/>
</dbReference>
<accession>K0F056</accession>
<dbReference type="KEGG" id="nbr:O3I_023795"/>
<dbReference type="SUPFAM" id="SSF140459">
    <property type="entry name" value="PE/PPE dimer-like"/>
    <property type="match status" value="1"/>
</dbReference>